<name>A0A6G7B8Z3_9LACO</name>
<keyword evidence="5" id="KW-0239">DNA-directed DNA polymerase</keyword>
<dbReference type="Pfam" id="PF14579">
    <property type="entry name" value="HHH_6"/>
    <property type="match status" value="1"/>
</dbReference>
<evidence type="ECO:0000259" key="8">
    <source>
        <dbReference type="SMART" id="SM00481"/>
    </source>
</evidence>
<dbReference type="AlphaFoldDB" id="A0A6G7B8Z3"/>
<dbReference type="Pfam" id="PF17657">
    <property type="entry name" value="DNA_pol3_finger"/>
    <property type="match status" value="1"/>
</dbReference>
<dbReference type="InterPro" id="IPR041931">
    <property type="entry name" value="DNA_pol3_alpha_thumb_dom"/>
</dbReference>
<gene>
    <name evidence="9" type="ORF">G6Z83_03390</name>
</gene>
<evidence type="ECO:0000256" key="6">
    <source>
        <dbReference type="ARBA" id="ARBA00026073"/>
    </source>
</evidence>
<feature type="domain" description="Polymerase/histidinol phosphatase N-terminal" evidence="8">
    <location>
        <begin position="4"/>
        <end position="71"/>
    </location>
</feature>
<dbReference type="Gene3D" id="1.10.150.870">
    <property type="match status" value="1"/>
</dbReference>
<evidence type="ECO:0000256" key="5">
    <source>
        <dbReference type="ARBA" id="ARBA00022932"/>
    </source>
</evidence>
<dbReference type="PANTHER" id="PTHR32294">
    <property type="entry name" value="DNA POLYMERASE III SUBUNIT ALPHA"/>
    <property type="match status" value="1"/>
</dbReference>
<keyword evidence="4" id="KW-0235">DNA replication</keyword>
<dbReference type="PANTHER" id="PTHR32294:SF0">
    <property type="entry name" value="DNA POLYMERASE III SUBUNIT ALPHA"/>
    <property type="match status" value="1"/>
</dbReference>
<dbReference type="GO" id="GO:0006260">
    <property type="term" value="P:DNA replication"/>
    <property type="evidence" value="ECO:0007669"/>
    <property type="project" value="UniProtKB-KW"/>
</dbReference>
<dbReference type="CDD" id="cd07431">
    <property type="entry name" value="PHP_PolIIIA"/>
    <property type="match status" value="1"/>
</dbReference>
<dbReference type="InterPro" id="IPR040982">
    <property type="entry name" value="DNA_pol3_finger"/>
</dbReference>
<dbReference type="SMART" id="SM00481">
    <property type="entry name" value="POLIIIAc"/>
    <property type="match status" value="1"/>
</dbReference>
<evidence type="ECO:0000256" key="2">
    <source>
        <dbReference type="ARBA" id="ARBA00022679"/>
    </source>
</evidence>
<dbReference type="InterPro" id="IPR004013">
    <property type="entry name" value="PHP_dom"/>
</dbReference>
<evidence type="ECO:0000256" key="1">
    <source>
        <dbReference type="ARBA" id="ARBA00012417"/>
    </source>
</evidence>
<proteinExistence type="predicted"/>
<dbReference type="Pfam" id="PF02811">
    <property type="entry name" value="PHP"/>
    <property type="match status" value="1"/>
</dbReference>
<evidence type="ECO:0000256" key="7">
    <source>
        <dbReference type="ARBA" id="ARBA00049244"/>
    </source>
</evidence>
<accession>A0A6G7B8Z3</accession>
<keyword evidence="2" id="KW-0808">Transferase</keyword>
<evidence type="ECO:0000313" key="10">
    <source>
        <dbReference type="Proteomes" id="UP000501676"/>
    </source>
</evidence>
<organism evidence="9 10">
    <name type="scientific">Lactobacillus iners</name>
    <dbReference type="NCBI Taxonomy" id="147802"/>
    <lineage>
        <taxon>Bacteria</taxon>
        <taxon>Bacillati</taxon>
        <taxon>Bacillota</taxon>
        <taxon>Bacilli</taxon>
        <taxon>Lactobacillales</taxon>
        <taxon>Lactobacillaceae</taxon>
        <taxon>Lactobacillus</taxon>
    </lineage>
</organism>
<dbReference type="NCBIfam" id="TIGR00594">
    <property type="entry name" value="polc"/>
    <property type="match status" value="1"/>
</dbReference>
<evidence type="ECO:0000256" key="3">
    <source>
        <dbReference type="ARBA" id="ARBA00022695"/>
    </source>
</evidence>
<dbReference type="InterPro" id="IPR004805">
    <property type="entry name" value="DnaE2/DnaE/PolC"/>
</dbReference>
<dbReference type="RefSeq" id="WP_164823981.1">
    <property type="nucleotide sequence ID" value="NZ_CP049228.1"/>
</dbReference>
<dbReference type="InterPro" id="IPR016195">
    <property type="entry name" value="Pol/histidinol_Pase-like"/>
</dbReference>
<evidence type="ECO:0000256" key="4">
    <source>
        <dbReference type="ARBA" id="ARBA00022705"/>
    </source>
</evidence>
<dbReference type="Pfam" id="PF07733">
    <property type="entry name" value="DNA_pol3_alpha"/>
    <property type="match status" value="1"/>
</dbReference>
<dbReference type="SUPFAM" id="SSF89550">
    <property type="entry name" value="PHP domain-like"/>
    <property type="match status" value="1"/>
</dbReference>
<reference evidence="9 10" key="1">
    <citation type="submission" date="2020-02" db="EMBL/GenBank/DDBJ databases">
        <title>Complete genome sequences of six Lactobacillus iners strains isolated from the human vagina.</title>
        <authorList>
            <person name="France M.T."/>
            <person name="Rutt L."/>
            <person name="Narina S."/>
            <person name="Arbaugh S."/>
            <person name="Humphrys M.S."/>
            <person name="Ma B."/>
            <person name="Hayward M.R."/>
            <person name="Relman D."/>
            <person name="Kwon D.S."/>
            <person name="Ravel J."/>
        </authorList>
    </citation>
    <scope>NUCLEOTIDE SEQUENCE [LARGE SCALE GENOMIC DNA]</scope>
    <source>
        <strain evidence="9 10">C0210C1</strain>
    </source>
</reference>
<dbReference type="InterPro" id="IPR003141">
    <property type="entry name" value="Pol/His_phosphatase_N"/>
</dbReference>
<sequence length="1040" mass="118401">MEIAGLQNISSFTLLKSPISVEQLIGSAKKRGYKAIALTDINFTYGLIDFYKIAKSEGIKPLLGMQLRINGLINENQNFDLIVIAKNNVGYQNIMRLSSAVNLITENGKKEIDVTLNKLQKYLGNLHIITTANQHSELRDLFYHNFDLMPDYIRKLVKILPQSSNLYLGVFADKSESNYINSVKSLSEQFNLKLVAVEDVQYIDPHDIFLQEVLKSIDDNQSIRDGYELTLKHVGNHYLKTKDKLCESYNSLGILEALRNTKQVSDDSNVEIKFTMPQLPKFIQHKFDTSYEFLHHLAMTGLQAKFNKHDIPSKYLNRLKYELKIIDEMGFNDYFLIVWDVINYCHSIGILTGPGRGSAAGSLVAYGLNITRVDPLRYDLLFERFLNPARHQMPDIDLDIPDNRRNEVVLYMFHKYGMDHVAQILSFSTFAAKQVLHDVGNAFSFNKITIDSWLKAIPKSKSKITLSDAYKLSKDFRMLVNATESNKLFFEVAKKIEGLPRHYSIHAAGLVISDMSIAKTVGLQNGSLGIPVTQQTKKYVEALGLLKIDFLGLCNLTILDNALNEVKMSGIKLDMDKIPLDDPATIKLFQKGKTDDIFQFESQGIRNALKKMQPNSFDDIVAMNALYRPGPIKNIDSYIRRKNKEEKVVYPDPVLINLLKPTYGIIIYQEQVMKTAQIYAGFSLGEADLLRRAISSKDSIEMKKIGVDFVNRAVKQGHSASAASSIFEYILKFSNYGFNKSHSVAYSKMSYLLAYLKVHYPKQFYVALLNSNIYDKQKVTKYIMDLKMDNIKITLPDINYSKRNFYISDKGEIVTGLDSIIGLRMDFVEQIMNLQRPIKSLTDFLWKIDTKYLSPDMIGNLIKSGAFDKLHKNRSALLASYKDLLICIKMSGGNNVLFQALEPKELDIKMPSNAQKEEWETSVLGFSPQIDPILAAQIYAKKYGFKPFSDFTFYDEGVSVGKMMDIKVITTKNNKKMAFAKFNDLHETVDFVIFPAVYESIKSILSVGKVYLLKIETQTDKFNANKFKFILLSVKQIDLK</sequence>
<comment type="subunit">
    <text evidence="6">DNA polymerase III contains a core (composed of alpha, epsilon and theta chains) that associates with a tau subunit. This core dimerizes to form the POLIII' complex. PolIII' associates with the gamma complex (composed of gamma, delta, delta', psi and chi chains) and with the beta chain to form the complete DNA polymerase III complex.</text>
</comment>
<comment type="catalytic activity">
    <reaction evidence="7">
        <text>DNA(n) + a 2'-deoxyribonucleoside 5'-triphosphate = DNA(n+1) + diphosphate</text>
        <dbReference type="Rhea" id="RHEA:22508"/>
        <dbReference type="Rhea" id="RHEA-COMP:17339"/>
        <dbReference type="Rhea" id="RHEA-COMP:17340"/>
        <dbReference type="ChEBI" id="CHEBI:33019"/>
        <dbReference type="ChEBI" id="CHEBI:61560"/>
        <dbReference type="ChEBI" id="CHEBI:173112"/>
        <dbReference type="EC" id="2.7.7.7"/>
    </reaction>
</comment>
<dbReference type="Gene3D" id="3.20.20.140">
    <property type="entry name" value="Metal-dependent hydrolases"/>
    <property type="match status" value="1"/>
</dbReference>
<dbReference type="Gene3D" id="1.10.10.1600">
    <property type="entry name" value="Bacterial DNA polymerase III alpha subunit, thumb domain"/>
    <property type="match status" value="1"/>
</dbReference>
<dbReference type="GO" id="GO:0003887">
    <property type="term" value="F:DNA-directed DNA polymerase activity"/>
    <property type="evidence" value="ECO:0007669"/>
    <property type="project" value="UniProtKB-KW"/>
</dbReference>
<dbReference type="Proteomes" id="UP000501676">
    <property type="component" value="Chromosome"/>
</dbReference>
<dbReference type="EC" id="2.7.7.7" evidence="1"/>
<dbReference type="InterPro" id="IPR011708">
    <property type="entry name" value="DNA_pol3_alpha_NTPase_dom"/>
</dbReference>
<dbReference type="InterPro" id="IPR029460">
    <property type="entry name" value="DNAPol_HHH"/>
</dbReference>
<dbReference type="EMBL" id="CP049228">
    <property type="protein sequence ID" value="QIH23756.1"/>
    <property type="molecule type" value="Genomic_DNA"/>
</dbReference>
<protein>
    <recommendedName>
        <fullName evidence="1">DNA-directed DNA polymerase</fullName>
        <ecNumber evidence="1">2.7.7.7</ecNumber>
    </recommendedName>
</protein>
<keyword evidence="3" id="KW-0548">Nucleotidyltransferase</keyword>
<dbReference type="CDD" id="cd04485">
    <property type="entry name" value="DnaE_OBF"/>
    <property type="match status" value="1"/>
</dbReference>
<evidence type="ECO:0000313" key="9">
    <source>
        <dbReference type="EMBL" id="QIH23756.1"/>
    </source>
</evidence>
<dbReference type="GO" id="GO:0008408">
    <property type="term" value="F:3'-5' exonuclease activity"/>
    <property type="evidence" value="ECO:0007669"/>
    <property type="project" value="InterPro"/>
</dbReference>